<evidence type="ECO:0000313" key="7">
    <source>
        <dbReference type="Proteomes" id="UP001519460"/>
    </source>
</evidence>
<keyword evidence="2" id="KW-1015">Disulfide bond</keyword>
<feature type="domain" description="VWFC" evidence="4">
    <location>
        <begin position="641"/>
        <end position="707"/>
    </location>
</feature>
<dbReference type="Proteomes" id="UP001519460">
    <property type="component" value="Unassembled WGS sequence"/>
</dbReference>
<feature type="non-terminal residue" evidence="6">
    <location>
        <position position="3343"/>
    </location>
</feature>
<feature type="domain" description="VWFC" evidence="4">
    <location>
        <begin position="2605"/>
        <end position="2671"/>
    </location>
</feature>
<feature type="domain" description="VWFC" evidence="4">
    <location>
        <begin position="1833"/>
        <end position="1900"/>
    </location>
</feature>
<dbReference type="EMBL" id="JACVVK020000009">
    <property type="protein sequence ID" value="KAK7505814.1"/>
    <property type="molecule type" value="Genomic_DNA"/>
</dbReference>
<dbReference type="PROSITE" id="PS51670">
    <property type="entry name" value="SHKT"/>
    <property type="match status" value="1"/>
</dbReference>
<evidence type="ECO:0000259" key="5">
    <source>
        <dbReference type="PROSITE" id="PS51670"/>
    </source>
</evidence>
<evidence type="ECO:0000256" key="2">
    <source>
        <dbReference type="PROSITE-ProRule" id="PRU01005"/>
    </source>
</evidence>
<evidence type="ECO:0000313" key="6">
    <source>
        <dbReference type="EMBL" id="KAK7505814.1"/>
    </source>
</evidence>
<feature type="domain" description="VWFC" evidence="4">
    <location>
        <begin position="2802"/>
        <end position="2867"/>
    </location>
</feature>
<organism evidence="6 7">
    <name type="scientific">Batillaria attramentaria</name>
    <dbReference type="NCBI Taxonomy" id="370345"/>
    <lineage>
        <taxon>Eukaryota</taxon>
        <taxon>Metazoa</taxon>
        <taxon>Spiralia</taxon>
        <taxon>Lophotrochozoa</taxon>
        <taxon>Mollusca</taxon>
        <taxon>Gastropoda</taxon>
        <taxon>Caenogastropoda</taxon>
        <taxon>Sorbeoconcha</taxon>
        <taxon>Cerithioidea</taxon>
        <taxon>Batillariidae</taxon>
        <taxon>Batillaria</taxon>
    </lineage>
</organism>
<evidence type="ECO:0000256" key="1">
    <source>
        <dbReference type="ARBA" id="ARBA00022729"/>
    </source>
</evidence>
<dbReference type="SMART" id="SM00254">
    <property type="entry name" value="ShKT"/>
    <property type="match status" value="3"/>
</dbReference>
<feature type="compositionally biased region" description="Low complexity" evidence="3">
    <location>
        <begin position="2218"/>
        <end position="2235"/>
    </location>
</feature>
<sequence length="3343" mass="361088">CPIYHDLPSQCTLVKDPDSCCLQPKCNFNQLVNSIQGSTVGHVKSVATCEYKGAQYFGGQQWQDGCDYKCTCVDANTGHYECQELCPTYPNLPSYCHMEKNAGSCCAKPVCEFNMQQGTFTGMGSVSGNGIDSLPPTLPPCVDALDNCPMYGKPSCSQYRNWALTNCRKFCELCDVDRVPGPEDVCLYNGKQYHQGESWFPSCNMRCTCEKATQGYFRCDDLCPTYTNVPATCQMVKPAGACCSTLQCGSGTFISSANNLNTIGNGGNVYVGANYVPPTLITGVTAPPGTGDTVNHASAIPGCLYKGEVYVQGQNWNDECTLSCMCEDATTGRYKCRNRCPQYVGMPAGCQLLVDESDTCCTKPLCTGPDAAHYVPMPTYGQYQSQSQVAQPPTQNQRYTGTNLYVTPHSNVATVVQHGTTVPPPSAGTGTGTGGIGYCNYKGKTYQPNDRWEDGCDYNCICDDASIGHYTCVDKCVVYQINSPFCHLVTDPLNSCCQIPNCTWTAPYGQVTGLLAIQPTTVAHTYTQPPTPGFAFCVYNGTHYDRNQIWYQGCDFKCTCENPETNNYRCVSRCAEYENLDPSCTFEPDPNDPGCCSVPRCGTPTPNPNIPNPTQGAITVVPGFVTGDNFPPGVTGGPNKGVCEYNDVQYHRGETWEDGCQYNCVCEDEVTGKYKCTEKCTRYDYIPPNCRLVSDFTNPCCQIMKCDLVTSTPTPGTTIKPNPNGPHQTQAPTPNPNAFCVYQGVSYRQDEEWMDGCDKKCRCDNADTGVYTCTQRCMTYDSLPPECKLVTDPHDQCCLVPQCAVPTAMPFVTPPPNGPAGPTLAPQIGDTAAPGKETPHPGLYPTPTAVPGKVTGMAQHPTPTIGPNGEKPTPVALTYCEYKGAQYQQGDTWQDGCQFNCECVNALTGKYECTERCARYTNLPAECRLVKNPADPCCEMPECGPAPTTPPPPITASPPIGQTVTPVPNPHGTTLSPNLPTTVKPSTTPTDVCVYKGKAYSQGQHWYDGCDYQCVCENGPQGLYTCNDRCPTYQSLPEGCTMVADPNDPFCCKTPECTIPPKYANSSGYILPTPPLAIISGGNVCVYNGRAYQQGQTWRDGCNYNCRCEDAQRGHYVCTEICPKNPPSLPANCRLIRDVNQPCCQIPYCEATTPPPPTTPPTAIPPTGPNGQPVTVPQTPPPTGPNGQPVTNPPTPPGPITTVTPTPASYCVYNGVNFKQGQTWDDGCDLKCVCENSATGYYRCNQRCARYDHVPAGCVLMADPRDSCCQVPVCQPVKSTPPPTLAPTGPTLVPPPTLPPGETTTTPVPILIPTAIPGKVEGVGVTPTPGQILVPNPNNPFTTPAPTMAPGCLYKGVVHTVAEGTWDDGCQYECVCLSDQTGRYSCTEKCPLYPSLPPNCQLVNDPSDPCCKKPQCVTNPLVVPTAAPTPPQTGPTINPPDTTPLPQPTPVLREVCRYMGKTYTQGQQWDDGCQKVCVCEDAKTGFYRCSDRCVIYDNIPAGCTLVPDPNDPTCSGCYYKGMLYRQNQRWQDGCDFNCVCVDEMSGAYSCTQRCPSIGHPSVRCHVEPDPSDFCCVRQVCDFSKPVPSPVVPEISTTTTPRPSLPPGSTYAPTQAPPPSVAPQTTPPPVCVYNGIPYGQGVSWKEGCSRTCRCEDAANNIYTCSDRCPTYELQPGCHLVTSPSDPCCQVPQCLVTPQPTPQPTPFPNGSYPNPDFTPSKGPGLLPVLSPSPVPSAIPGILTGTLPTPTGFCEYKGGRYSTGQSWSDGCDYNCVCVDDTTGQYRCTERCPPYPSIPPYCYMVRDPGDQCCEKPYCPGLQPPTTQSPAPQSTPTDVCQMNGKTYTQGQQWYDGCQQICVCEDGKTGFYNCRERCPTYLNVAPDCILAPDPKDPLCCKAPQCTPPTNINTPPKGVLGQVEGYGLPPTPTPSPGAPIPTQEHVCVYKGSSYTTGQHWQDGCDLNCECVDDMTGEYKCTDRCERFPNLPTYCVLVYDPNDPCCKKPLCGDMRPIPTTTPAPTAPNGDIITPPPGAVPTTPNPNAFCVYNGVAYRQGQSWDVGCDKVCRCENAMMRHVTCTDRCPSYPSVRDGCVLKTDPQDSCCQVLDCPPKINPDTHMLVPPLPPVVTGKNEPPPQGIPNFVNGGSPTCVYNGVPYNQGQSWDDGCTYSCVCVDANEGKYICSEKCPRFDNLPATCTLVQDTQNPCCKSAFCPDLKPPTTVAPNPNTASPGTTPVGQTPTTPPPTPAPEGVCVYGNNYYKQGQMWFDGCEKRCVCEDTTRNFYRCDQRCSKYDNVPAECRLVADPQDPTCCEIPECPLSPTRGTTSGYVKPDVTPPTGLIVGSAPIPTPTPTQHPGDTTPQPLPATGCYYKNQAYSKGQTWDDGCDYTCECLDDMTGAYRCTDKCPPQTNSLPDPNRCRLVRDPNNPCCPVPYCDFEPSHPQPVFPTPPPTPSPGPNGELNFWTQPTIAGTKPPVQEWMKKKHQNRLSGSAGVYYRQGDEWSVGCSQRCRCEDVENGYYSCFERCKSYDNLPSTCTLKADPADPCCVIPDCNEYPVPGLPQTTGPNGETPPPTPSVVVVPVGTGSYTGVGGNNPIGLNSGSPFIGSNRKECVYKSVAYSQGQRWEDGCAYKCECIDAVRGQFRCDDRCPAYNFLPPDCHYEQDPNDQCCQLATCNGSPAVTGTKPPPPTPGVITIGQGDTWTDGCQLSCKCEDQSVNKYTCTQRCPVFSSLPDYCHLIKNPDDNCCLKAECTGRLVPLVGSNKPTASPFLPANITNIVPLGTHTVIRGRAPMSPGYTGPALIGHRNACVYKNQAYVQGQVWDDGCDYVCTCEDELSGEYKCTSKCPKMPPLPAYCKEINIPGQCCPSISCKVPDHGTYNPTPELTAQNVPTPAPGTAPGTGTTPNPQIIVVGSPNVIAGGTHLPGGGAAVPPNTIVGSLEGKCVTDDLKMYNPGETWQQGCDYNCECIDGRTGYYNCSKMCTDYSNIPSQCTIEKEGCCDRPVCTADNGTLIDIAKHPEQLIIFPMTATKTGGYTSFRPGFLAAQGNSFIGQGKPGCLYKGVTHDEGTHWDDGCDFTCTCEDGAARQFVCKPKCSRYQSIPRGCKLVKDPQQCCDMVDCTQLTTINPKCRDPLDNCEDYGQEACVDPYLSWAESNCPYYCGLKTCGGEESTTTTPAPPCADKLSNCVDYTKDSCVGQYLPWAKENCAAFCGLCHNGQVVGAGTHGFSGNSTGPGVGVTAGPLTEIHTHSEPGELWASSETRNANNSIAMRPTADFLGNYKPALSNFWDTCKFDQVKVAVWNQGQEKAWIVFDARGASKMNWFDQSRIVSSSYTDLKGSQPHFFSMQG</sequence>
<feature type="domain" description="VWFC" evidence="4">
    <location>
        <begin position="1209"/>
        <end position="1275"/>
    </location>
</feature>
<feature type="domain" description="VWFC" evidence="4">
    <location>
        <begin position="1749"/>
        <end position="1815"/>
    </location>
</feature>
<feature type="region of interest" description="Disordered" evidence="3">
    <location>
        <begin position="2218"/>
        <end position="2242"/>
    </location>
</feature>
<feature type="domain" description="ShKT" evidence="5">
    <location>
        <begin position="3175"/>
        <end position="3209"/>
    </location>
</feature>
<dbReference type="SMART" id="SM00215">
    <property type="entry name" value="VWC_out"/>
    <property type="match status" value="8"/>
</dbReference>
<name>A0ABD0M1Y2_9CAEN</name>
<keyword evidence="1" id="KW-0732">Signal</keyword>
<reference evidence="6 7" key="1">
    <citation type="journal article" date="2023" name="Sci. Data">
        <title>Genome assembly of the Korean intertidal mud-creeper Batillaria attramentaria.</title>
        <authorList>
            <person name="Patra A.K."/>
            <person name="Ho P.T."/>
            <person name="Jun S."/>
            <person name="Lee S.J."/>
            <person name="Kim Y."/>
            <person name="Won Y.J."/>
        </authorList>
    </citation>
    <scope>NUCLEOTIDE SEQUENCE [LARGE SCALE GENOMIC DNA]</scope>
    <source>
        <strain evidence="6">Wonlab-2016</strain>
    </source>
</reference>
<feature type="disulfide bond" evidence="2">
    <location>
        <begin position="3175"/>
        <end position="3209"/>
    </location>
</feature>
<dbReference type="PANTHER" id="PTHR11348">
    <property type="entry name" value="CONNECTIVE TISSUE GROWTH FACTOR-RELATED"/>
    <property type="match status" value="1"/>
</dbReference>
<keyword evidence="7" id="KW-1185">Reference proteome</keyword>
<feature type="domain" description="VWFC" evidence="4">
    <location>
        <begin position="1083"/>
        <end position="1150"/>
    </location>
</feature>
<dbReference type="SUPFAM" id="SSF57603">
    <property type="entry name" value="FnI-like domain"/>
    <property type="match status" value="1"/>
</dbReference>
<feature type="domain" description="VWFC" evidence="4">
    <location>
        <begin position="47"/>
        <end position="112"/>
    </location>
</feature>
<gene>
    <name evidence="6" type="ORF">BaRGS_00003085</name>
</gene>
<comment type="caution">
    <text evidence="6">The sequence shown here is derived from an EMBL/GenBank/DDBJ whole genome shotgun (WGS) entry which is preliminary data.</text>
</comment>
<protein>
    <submittedName>
        <fullName evidence="6">Uncharacterized protein</fullName>
    </submittedName>
</protein>
<feature type="domain" description="VWFC" evidence="4">
    <location>
        <begin position="878"/>
        <end position="944"/>
    </location>
</feature>
<feature type="region of interest" description="Disordered" evidence="3">
    <location>
        <begin position="1591"/>
        <end position="1622"/>
    </location>
</feature>
<dbReference type="PROSITE" id="PS01208">
    <property type="entry name" value="VWFC_1"/>
    <property type="match status" value="13"/>
</dbReference>
<dbReference type="InterPro" id="IPR001007">
    <property type="entry name" value="VWF_dom"/>
</dbReference>
<feature type="non-terminal residue" evidence="6">
    <location>
        <position position="1"/>
    </location>
</feature>
<dbReference type="PROSITE" id="PS50184">
    <property type="entry name" value="VWFC_2"/>
    <property type="match status" value="14"/>
</dbReference>
<feature type="domain" description="VWFC" evidence="4">
    <location>
        <begin position="2143"/>
        <end position="2209"/>
    </location>
</feature>
<feature type="domain" description="VWFC" evidence="4">
    <location>
        <begin position="184"/>
        <end position="249"/>
    </location>
</feature>
<feature type="domain" description="VWFC" evidence="4">
    <location>
        <begin position="2362"/>
        <end position="2431"/>
    </location>
</feature>
<proteinExistence type="predicted"/>
<feature type="compositionally biased region" description="Pro residues" evidence="3">
    <location>
        <begin position="1155"/>
        <end position="1168"/>
    </location>
</feature>
<evidence type="ECO:0000256" key="3">
    <source>
        <dbReference type="SAM" id="MobiDB-lite"/>
    </source>
</evidence>
<comment type="caution">
    <text evidence="2">Lacks conserved residue(s) required for the propagation of feature annotation.</text>
</comment>
<feature type="region of interest" description="Disordered" evidence="3">
    <location>
        <begin position="1155"/>
        <end position="1201"/>
    </location>
</feature>
<dbReference type="InterPro" id="IPR050941">
    <property type="entry name" value="CCN"/>
</dbReference>
<feature type="compositionally biased region" description="Low complexity" evidence="3">
    <location>
        <begin position="1595"/>
        <end position="1613"/>
    </location>
</feature>
<accession>A0ABD0M1Y2</accession>
<dbReference type="InterPro" id="IPR003582">
    <property type="entry name" value="ShKT_dom"/>
</dbReference>
<dbReference type="SMART" id="SM00214">
    <property type="entry name" value="VWC"/>
    <property type="match status" value="28"/>
</dbReference>
<feature type="domain" description="VWFC" evidence="4">
    <location>
        <begin position="1628"/>
        <end position="1693"/>
    </location>
</feature>
<dbReference type="PRINTS" id="PR01217">
    <property type="entry name" value="PRICHEXTENSN"/>
</dbReference>
<feature type="domain" description="VWFC" evidence="4">
    <location>
        <begin position="2039"/>
        <end position="2105"/>
    </location>
</feature>
<evidence type="ECO:0000259" key="4">
    <source>
        <dbReference type="PROSITE" id="PS50184"/>
    </source>
</evidence>